<dbReference type="STRING" id="1000565.METUNv1_00852"/>
<feature type="domain" description="CobW C-terminal" evidence="7">
    <location>
        <begin position="223"/>
        <end position="313"/>
    </location>
</feature>
<comment type="function">
    <text evidence="5">Zinc chaperone that directly transfers zinc cofactor to target proteins, thereby activating them. Zinc is transferred from the CXCC motif in the GTPase domain to the zinc binding site in target proteins in a process requiring GTP hydrolysis.</text>
</comment>
<dbReference type="Pfam" id="PF07683">
    <property type="entry name" value="CobW_C"/>
    <property type="match status" value="1"/>
</dbReference>
<proteinExistence type="inferred from homology"/>
<evidence type="ECO:0000256" key="1">
    <source>
        <dbReference type="ARBA" id="ARBA00022741"/>
    </source>
</evidence>
<dbReference type="AlphaFoldDB" id="F5R9E4"/>
<dbReference type="SUPFAM" id="SSF52540">
    <property type="entry name" value="P-loop containing nucleoside triphosphate hydrolases"/>
    <property type="match status" value="1"/>
</dbReference>
<evidence type="ECO:0000256" key="3">
    <source>
        <dbReference type="ARBA" id="ARBA00023186"/>
    </source>
</evidence>
<gene>
    <name evidence="8" type="ORF">METUNv1_00852</name>
</gene>
<dbReference type="OrthoDB" id="9808822at2"/>
<dbReference type="InterPro" id="IPR003495">
    <property type="entry name" value="CobW/HypB/UreG_nucleotide-bd"/>
</dbReference>
<keyword evidence="3" id="KW-0143">Chaperone</keyword>
<dbReference type="GO" id="GO:0005737">
    <property type="term" value="C:cytoplasm"/>
    <property type="evidence" value="ECO:0007669"/>
    <property type="project" value="TreeGrafter"/>
</dbReference>
<dbReference type="Gene3D" id="3.30.1220.10">
    <property type="entry name" value="CobW-like, C-terminal domain"/>
    <property type="match status" value="1"/>
</dbReference>
<dbReference type="InterPro" id="IPR051316">
    <property type="entry name" value="Zinc-reg_GTPase_activator"/>
</dbReference>
<comment type="catalytic activity">
    <reaction evidence="6">
        <text>GTP + H2O = GDP + phosphate + H(+)</text>
        <dbReference type="Rhea" id="RHEA:19669"/>
        <dbReference type="ChEBI" id="CHEBI:15377"/>
        <dbReference type="ChEBI" id="CHEBI:15378"/>
        <dbReference type="ChEBI" id="CHEBI:37565"/>
        <dbReference type="ChEBI" id="CHEBI:43474"/>
        <dbReference type="ChEBI" id="CHEBI:58189"/>
    </reaction>
    <physiologicalReaction direction="left-to-right" evidence="6">
        <dbReference type="Rhea" id="RHEA:19670"/>
    </physiologicalReaction>
</comment>
<comment type="similarity">
    <text evidence="4">Belongs to the SIMIBI class G3E GTPase family. ZNG1 subfamily.</text>
</comment>
<protein>
    <submittedName>
        <fullName evidence="8">Cobalamin synthesis protein/P47K</fullName>
    </submittedName>
</protein>
<dbReference type="GO" id="GO:0000166">
    <property type="term" value="F:nucleotide binding"/>
    <property type="evidence" value="ECO:0007669"/>
    <property type="project" value="UniProtKB-KW"/>
</dbReference>
<dbReference type="Proteomes" id="UP000005019">
    <property type="component" value="Unassembled WGS sequence"/>
</dbReference>
<sequence>MSAPRIPVVLLTGFLGAGKTTLLNRLLTRPVMADTLVIINEYGDAALDHRLVTHAPEQVVTELAGGCVCCALRGDLAQTLREAHWRFARGGRRQFERVVIETTGLADPAPVLRTLATDPRIAERYRLACTLTVVDAFQGEATLAAQPEALLQIAAADRLLIAKTDQAAPAQVAALQALLGRLNPFAQQTDLQAEALTPALLTPPGTLRLRSLPPPTAEQVHAVRSDSFTVDTPLAPERVQAWLDAWPTVAGPALLRMKAVLDIAGEHRAQVVHGVQHTLYPPDSLDAPANGSTVVCITRGIDATRLTQWLGILHTQ</sequence>
<evidence type="ECO:0000313" key="9">
    <source>
        <dbReference type="Proteomes" id="UP000005019"/>
    </source>
</evidence>
<keyword evidence="2" id="KW-0378">Hydrolase</keyword>
<dbReference type="InterPro" id="IPR036627">
    <property type="entry name" value="CobW-likC_sf"/>
</dbReference>
<organism evidence="8 9">
    <name type="scientific">Methyloversatilis universalis (strain ATCC BAA-1314 / DSM 25237 / JCM 13912 / CCUG 52030 / FAM5)</name>
    <dbReference type="NCBI Taxonomy" id="1000565"/>
    <lineage>
        <taxon>Bacteria</taxon>
        <taxon>Pseudomonadati</taxon>
        <taxon>Pseudomonadota</taxon>
        <taxon>Betaproteobacteria</taxon>
        <taxon>Nitrosomonadales</taxon>
        <taxon>Sterolibacteriaceae</taxon>
        <taxon>Methyloversatilis</taxon>
    </lineage>
</organism>
<dbReference type="PANTHER" id="PTHR13748:SF62">
    <property type="entry name" value="COBW DOMAIN-CONTAINING PROTEIN"/>
    <property type="match status" value="1"/>
</dbReference>
<dbReference type="EMBL" id="AFHG01000030">
    <property type="protein sequence ID" value="EGK73014.1"/>
    <property type="molecule type" value="Genomic_DNA"/>
</dbReference>
<dbReference type="CDD" id="cd03112">
    <property type="entry name" value="CobW-like"/>
    <property type="match status" value="1"/>
</dbReference>
<comment type="caution">
    <text evidence="8">The sequence shown here is derived from an EMBL/GenBank/DDBJ whole genome shotgun (WGS) entry which is preliminary data.</text>
</comment>
<evidence type="ECO:0000256" key="4">
    <source>
        <dbReference type="ARBA" id="ARBA00034320"/>
    </source>
</evidence>
<dbReference type="SMART" id="SM00833">
    <property type="entry name" value="CobW_C"/>
    <property type="match status" value="1"/>
</dbReference>
<dbReference type="InterPro" id="IPR027417">
    <property type="entry name" value="P-loop_NTPase"/>
</dbReference>
<dbReference type="InterPro" id="IPR011629">
    <property type="entry name" value="CobW-like_C"/>
</dbReference>
<dbReference type="RefSeq" id="WP_008059157.1">
    <property type="nucleotide sequence ID" value="NZ_AFHG01000030.1"/>
</dbReference>
<dbReference type="eggNOG" id="COG0523">
    <property type="taxonomic scope" value="Bacteria"/>
</dbReference>
<evidence type="ECO:0000259" key="7">
    <source>
        <dbReference type="SMART" id="SM00833"/>
    </source>
</evidence>
<evidence type="ECO:0000256" key="5">
    <source>
        <dbReference type="ARBA" id="ARBA00045658"/>
    </source>
</evidence>
<dbReference type="SUPFAM" id="SSF90002">
    <property type="entry name" value="Hypothetical protein YjiA, C-terminal domain"/>
    <property type="match status" value="1"/>
</dbReference>
<accession>F5R9E4</accession>
<evidence type="ECO:0000256" key="6">
    <source>
        <dbReference type="ARBA" id="ARBA00049117"/>
    </source>
</evidence>
<evidence type="ECO:0000313" key="8">
    <source>
        <dbReference type="EMBL" id="EGK73014.1"/>
    </source>
</evidence>
<dbReference type="Gene3D" id="3.40.50.300">
    <property type="entry name" value="P-loop containing nucleotide triphosphate hydrolases"/>
    <property type="match status" value="1"/>
</dbReference>
<keyword evidence="1" id="KW-0547">Nucleotide-binding</keyword>
<reference evidence="8 9" key="1">
    <citation type="journal article" date="2011" name="J. Bacteriol.">
        <title>Genome sequence of Methyloversatilis universalis FAM5T, a methylotrophic representative of the order Rhodocyclales.</title>
        <authorList>
            <person name="Kittichotirat W."/>
            <person name="Good N.M."/>
            <person name="Hall R."/>
            <person name="Bringel F."/>
            <person name="Lajus A."/>
            <person name="Medigue C."/>
            <person name="Smalley N.E."/>
            <person name="Beck D."/>
            <person name="Bumgarner R."/>
            <person name="Vuilleumier S."/>
            <person name="Kalyuzhnaya M.G."/>
        </authorList>
    </citation>
    <scope>NUCLEOTIDE SEQUENCE [LARGE SCALE GENOMIC DNA]</scope>
    <source>
        <strain evidence="9">ATCC BAA-1314 / JCM 13912 / FAM5</strain>
    </source>
</reference>
<name>F5R9E4_METUF</name>
<dbReference type="Pfam" id="PF02492">
    <property type="entry name" value="cobW"/>
    <property type="match status" value="1"/>
</dbReference>
<evidence type="ECO:0000256" key="2">
    <source>
        <dbReference type="ARBA" id="ARBA00022801"/>
    </source>
</evidence>
<dbReference type="GO" id="GO:0016787">
    <property type="term" value="F:hydrolase activity"/>
    <property type="evidence" value="ECO:0007669"/>
    <property type="project" value="UniProtKB-KW"/>
</dbReference>
<keyword evidence="9" id="KW-1185">Reference proteome</keyword>
<dbReference type="PANTHER" id="PTHR13748">
    <property type="entry name" value="COBW-RELATED"/>
    <property type="match status" value="1"/>
</dbReference>